<dbReference type="InterPro" id="IPR045054">
    <property type="entry name" value="P4HA-like"/>
</dbReference>
<comment type="cofactor">
    <cofactor evidence="1">
        <name>L-ascorbate</name>
        <dbReference type="ChEBI" id="CHEBI:38290"/>
    </cofactor>
</comment>
<keyword evidence="4" id="KW-0223">Dioxygenase</keyword>
<dbReference type="Proteomes" id="UP000694560">
    <property type="component" value="Unplaced"/>
</dbReference>
<protein>
    <recommendedName>
        <fullName evidence="8">Fe2OG dioxygenase domain-containing protein</fullName>
    </recommendedName>
</protein>
<reference evidence="9" key="2">
    <citation type="submission" date="2025-09" db="UniProtKB">
        <authorList>
            <consortium name="Ensembl"/>
        </authorList>
    </citation>
    <scope>IDENTIFICATION</scope>
</reference>
<keyword evidence="2" id="KW-0479">Metal-binding</keyword>
<evidence type="ECO:0000256" key="6">
    <source>
        <dbReference type="ARBA" id="ARBA00023004"/>
    </source>
</evidence>
<evidence type="ECO:0000256" key="4">
    <source>
        <dbReference type="ARBA" id="ARBA00022964"/>
    </source>
</evidence>
<dbReference type="OrthoDB" id="420380at2759"/>
<name>A0A8C5TYZ6_9PASS</name>
<evidence type="ECO:0000313" key="10">
    <source>
        <dbReference type="Proteomes" id="UP000694560"/>
    </source>
</evidence>
<keyword evidence="10" id="KW-1185">Reference proteome</keyword>
<evidence type="ECO:0000256" key="3">
    <source>
        <dbReference type="ARBA" id="ARBA00022896"/>
    </source>
</evidence>
<evidence type="ECO:0000256" key="7">
    <source>
        <dbReference type="SAM" id="MobiDB-lite"/>
    </source>
</evidence>
<evidence type="ECO:0000259" key="8">
    <source>
        <dbReference type="PROSITE" id="PS51471"/>
    </source>
</evidence>
<evidence type="ECO:0000256" key="2">
    <source>
        <dbReference type="ARBA" id="ARBA00022723"/>
    </source>
</evidence>
<organism evidence="9 10">
    <name type="scientific">Malurus cyaneus samueli</name>
    <dbReference type="NCBI Taxonomy" id="2593467"/>
    <lineage>
        <taxon>Eukaryota</taxon>
        <taxon>Metazoa</taxon>
        <taxon>Chordata</taxon>
        <taxon>Craniata</taxon>
        <taxon>Vertebrata</taxon>
        <taxon>Euteleostomi</taxon>
        <taxon>Archelosauria</taxon>
        <taxon>Archosauria</taxon>
        <taxon>Dinosauria</taxon>
        <taxon>Saurischia</taxon>
        <taxon>Theropoda</taxon>
        <taxon>Coelurosauria</taxon>
        <taxon>Aves</taxon>
        <taxon>Neognathae</taxon>
        <taxon>Neoaves</taxon>
        <taxon>Telluraves</taxon>
        <taxon>Australaves</taxon>
        <taxon>Passeriformes</taxon>
        <taxon>Meliphagoidea</taxon>
        <taxon>Maluridae</taxon>
        <taxon>Malurus</taxon>
    </lineage>
</organism>
<dbReference type="Pfam" id="PF13640">
    <property type="entry name" value="2OG-FeII_Oxy_3"/>
    <property type="match status" value="1"/>
</dbReference>
<dbReference type="PROSITE" id="PS51471">
    <property type="entry name" value="FE2OG_OXY"/>
    <property type="match status" value="1"/>
</dbReference>
<dbReference type="GO" id="GO:0005783">
    <property type="term" value="C:endoplasmic reticulum"/>
    <property type="evidence" value="ECO:0007669"/>
    <property type="project" value="TreeGrafter"/>
</dbReference>
<dbReference type="GO" id="GO:0005506">
    <property type="term" value="F:iron ion binding"/>
    <property type="evidence" value="ECO:0007669"/>
    <property type="project" value="InterPro"/>
</dbReference>
<sequence>MGTGTRGSPLQRPNSPRLRSRDAYEELCQRRGAQQSPERLPQLSCSYETNSSPYLVLQPAKKETVRLRPFVALYHDFISDAEAETIKGLAGPWLQRSVVASGEKQQKADYRISKSAWLKDTADPVVRALDRRIAALTGLDLRPPYAEYLQVVNYGLGGHYEPHFDHATVRELWGLGARCPLSPVEAGGSTAFIYANFSVPVVKNAALFWWNLRRNGDGDGDTLHAGCPVLAGSKWVANKWIHEHGQEFRRPCSTDPRD</sequence>
<evidence type="ECO:0000256" key="1">
    <source>
        <dbReference type="ARBA" id="ARBA00001961"/>
    </source>
</evidence>
<dbReference type="PANTHER" id="PTHR10869">
    <property type="entry name" value="PROLYL 4-HYDROXYLASE ALPHA SUBUNIT"/>
    <property type="match status" value="1"/>
</dbReference>
<dbReference type="FunFam" id="2.60.120.620:FF:000013">
    <property type="entry name" value="Prolyl 4-hydroxylase subunit alpha 3"/>
    <property type="match status" value="1"/>
</dbReference>
<evidence type="ECO:0000313" key="9">
    <source>
        <dbReference type="Ensembl" id="ENSMCSP00000011722.1"/>
    </source>
</evidence>
<dbReference type="GO" id="GO:0004656">
    <property type="term" value="F:procollagen-proline 4-dioxygenase activity"/>
    <property type="evidence" value="ECO:0007669"/>
    <property type="project" value="TreeGrafter"/>
</dbReference>
<feature type="region of interest" description="Disordered" evidence="7">
    <location>
        <begin position="1"/>
        <end position="23"/>
    </location>
</feature>
<dbReference type="GO" id="GO:0031418">
    <property type="term" value="F:L-ascorbic acid binding"/>
    <property type="evidence" value="ECO:0007669"/>
    <property type="project" value="UniProtKB-KW"/>
</dbReference>
<dbReference type="InterPro" id="IPR044862">
    <property type="entry name" value="Pro_4_hyd_alph_FE2OG_OXY"/>
</dbReference>
<dbReference type="AlphaFoldDB" id="A0A8C5TYZ6"/>
<dbReference type="Gene3D" id="2.60.120.620">
    <property type="entry name" value="q2cbj1_9rhob like domain"/>
    <property type="match status" value="1"/>
</dbReference>
<reference evidence="9" key="1">
    <citation type="submission" date="2025-08" db="UniProtKB">
        <authorList>
            <consortium name="Ensembl"/>
        </authorList>
    </citation>
    <scope>IDENTIFICATION</scope>
</reference>
<proteinExistence type="predicted"/>
<keyword evidence="5" id="KW-0560">Oxidoreductase</keyword>
<keyword evidence="3" id="KW-0847">Vitamin C</keyword>
<dbReference type="PANTHER" id="PTHR10869:SF223">
    <property type="entry name" value="PROLYL 4-HYDROXYLASE SUBUNIT ALPHA-3"/>
    <property type="match status" value="1"/>
</dbReference>
<feature type="domain" description="Fe2OG dioxygenase" evidence="8">
    <location>
        <begin position="145"/>
        <end position="243"/>
    </location>
</feature>
<dbReference type="InterPro" id="IPR006620">
    <property type="entry name" value="Pro_4_hyd_alph"/>
</dbReference>
<keyword evidence="6" id="KW-0408">Iron</keyword>
<dbReference type="InterPro" id="IPR005123">
    <property type="entry name" value="Oxoglu/Fe-dep_dioxygenase_dom"/>
</dbReference>
<dbReference type="Ensembl" id="ENSMCST00000012025.1">
    <property type="protein sequence ID" value="ENSMCSP00000011722.1"/>
    <property type="gene ID" value="ENSMCSG00000008296.1"/>
</dbReference>
<feature type="compositionally biased region" description="Polar residues" evidence="7">
    <location>
        <begin position="1"/>
        <end position="14"/>
    </location>
</feature>
<dbReference type="SMART" id="SM00702">
    <property type="entry name" value="P4Hc"/>
    <property type="match status" value="1"/>
</dbReference>
<accession>A0A8C5TYZ6</accession>
<evidence type="ECO:0000256" key="5">
    <source>
        <dbReference type="ARBA" id="ARBA00023002"/>
    </source>
</evidence>